<sequence>MSNMFRGNQSTPNRYPEMQRFKIPETPLSPYMRFSAKNWQRIRMEFHDRPLWEVSKLVAERWRQLPEQERKDYHTAYEQERAEYEKVLRAINHNTAINQQAVIQKRQRHGGSRRADPTAGVVIQPVIDEDPYEYTPKKVSAMRFERNQRLLLELFNGVPMPDVRNFVAPGRIEALRKQSDTLETHQKRITDEMHRVEESYNKRKKALQDSTERFQAELKRTYSMRPTVDEQAYAKMVEESEKKLLAQWKAYQERQAALKQAQEAERNETPILYSLTVGPSPQTSTSNA</sequence>
<accession>A0A7E4W6G1</accession>
<keyword evidence="4" id="KW-1185">Reference proteome</keyword>
<evidence type="ECO:0000313" key="5">
    <source>
        <dbReference type="WBParaSite" id="Pan_g6654.t1"/>
    </source>
</evidence>
<feature type="DNA-binding region" description="HMG box" evidence="1">
    <location>
        <begin position="24"/>
        <end position="92"/>
    </location>
</feature>
<dbReference type="AlphaFoldDB" id="A0A7E4W6G1"/>
<organism evidence="4 5">
    <name type="scientific">Panagrellus redivivus</name>
    <name type="common">Microworm</name>
    <dbReference type="NCBI Taxonomy" id="6233"/>
    <lineage>
        <taxon>Eukaryota</taxon>
        <taxon>Metazoa</taxon>
        <taxon>Ecdysozoa</taxon>
        <taxon>Nematoda</taxon>
        <taxon>Chromadorea</taxon>
        <taxon>Rhabditida</taxon>
        <taxon>Tylenchina</taxon>
        <taxon>Panagrolaimomorpha</taxon>
        <taxon>Panagrolaimoidea</taxon>
        <taxon>Panagrolaimidae</taxon>
        <taxon>Panagrellus</taxon>
    </lineage>
</organism>
<dbReference type="Proteomes" id="UP000492821">
    <property type="component" value="Unassembled WGS sequence"/>
</dbReference>
<evidence type="ECO:0000313" key="4">
    <source>
        <dbReference type="Proteomes" id="UP000492821"/>
    </source>
</evidence>
<evidence type="ECO:0000256" key="2">
    <source>
        <dbReference type="SAM" id="MobiDB-lite"/>
    </source>
</evidence>
<protein>
    <submittedName>
        <fullName evidence="5">HMG box domain-containing protein</fullName>
    </submittedName>
</protein>
<keyword evidence="1" id="KW-0539">Nucleus</keyword>
<feature type="region of interest" description="Disordered" evidence="2">
    <location>
        <begin position="260"/>
        <end position="288"/>
    </location>
</feature>
<dbReference type="InterPro" id="IPR036910">
    <property type="entry name" value="HMG_box_dom_sf"/>
</dbReference>
<dbReference type="WBParaSite" id="Pan_g6654.t1">
    <property type="protein sequence ID" value="Pan_g6654.t1"/>
    <property type="gene ID" value="Pan_g6654"/>
</dbReference>
<feature type="compositionally biased region" description="Polar residues" evidence="2">
    <location>
        <begin position="277"/>
        <end position="288"/>
    </location>
</feature>
<proteinExistence type="predicted"/>
<dbReference type="Pfam" id="PF00505">
    <property type="entry name" value="HMG_box"/>
    <property type="match status" value="1"/>
</dbReference>
<dbReference type="PANTHER" id="PTHR46232">
    <property type="entry name" value="SMARCE1 REGULATOR OF CHROMATIN"/>
    <property type="match status" value="1"/>
</dbReference>
<dbReference type="Gene3D" id="1.10.30.10">
    <property type="entry name" value="High mobility group box domain"/>
    <property type="match status" value="1"/>
</dbReference>
<dbReference type="SMART" id="SM00398">
    <property type="entry name" value="HMG"/>
    <property type="match status" value="1"/>
</dbReference>
<evidence type="ECO:0000256" key="1">
    <source>
        <dbReference type="PROSITE-ProRule" id="PRU00267"/>
    </source>
</evidence>
<dbReference type="PANTHER" id="PTHR46232:SF1">
    <property type="entry name" value="SWI_SNF-RELATED MATRIX-ASSOCIATED ACTIN-DEPENDENT REGULATOR OF CHROMATIN SUBFAMILY E MEMBER 1"/>
    <property type="match status" value="1"/>
</dbReference>
<dbReference type="InterPro" id="IPR009071">
    <property type="entry name" value="HMG_box_dom"/>
</dbReference>
<keyword evidence="1" id="KW-0238">DNA-binding</keyword>
<dbReference type="SUPFAM" id="SSF47095">
    <property type="entry name" value="HMG-box"/>
    <property type="match status" value="1"/>
</dbReference>
<dbReference type="GO" id="GO:0016514">
    <property type="term" value="C:SWI/SNF complex"/>
    <property type="evidence" value="ECO:0007669"/>
    <property type="project" value="TreeGrafter"/>
</dbReference>
<name>A0A7E4W6G1_PANRE</name>
<dbReference type="PROSITE" id="PS50118">
    <property type="entry name" value="HMG_BOX_2"/>
    <property type="match status" value="1"/>
</dbReference>
<dbReference type="GO" id="GO:0031492">
    <property type="term" value="F:nucleosomal DNA binding"/>
    <property type="evidence" value="ECO:0007669"/>
    <property type="project" value="TreeGrafter"/>
</dbReference>
<feature type="domain" description="HMG box" evidence="3">
    <location>
        <begin position="24"/>
        <end position="92"/>
    </location>
</feature>
<dbReference type="GO" id="GO:0045892">
    <property type="term" value="P:negative regulation of DNA-templated transcription"/>
    <property type="evidence" value="ECO:0007669"/>
    <property type="project" value="TreeGrafter"/>
</dbReference>
<reference evidence="5" key="2">
    <citation type="submission" date="2020-10" db="UniProtKB">
        <authorList>
            <consortium name="WormBaseParasite"/>
        </authorList>
    </citation>
    <scope>IDENTIFICATION</scope>
</reference>
<dbReference type="GO" id="GO:0016922">
    <property type="term" value="F:nuclear receptor binding"/>
    <property type="evidence" value="ECO:0007669"/>
    <property type="project" value="TreeGrafter"/>
</dbReference>
<reference evidence="4" key="1">
    <citation type="journal article" date="2013" name="Genetics">
        <title>The draft genome and transcriptome of Panagrellus redivivus are shaped by the harsh demands of a free-living lifestyle.</title>
        <authorList>
            <person name="Srinivasan J."/>
            <person name="Dillman A.R."/>
            <person name="Macchietto M.G."/>
            <person name="Heikkinen L."/>
            <person name="Lakso M."/>
            <person name="Fracchia K.M."/>
            <person name="Antoshechkin I."/>
            <person name="Mortazavi A."/>
            <person name="Wong G."/>
            <person name="Sternberg P.W."/>
        </authorList>
    </citation>
    <scope>NUCLEOTIDE SEQUENCE [LARGE SCALE GENOMIC DNA]</scope>
    <source>
        <strain evidence="4">MT8872</strain>
    </source>
</reference>
<evidence type="ECO:0000259" key="3">
    <source>
        <dbReference type="PROSITE" id="PS50118"/>
    </source>
</evidence>